<dbReference type="RefSeq" id="WP_189963452.1">
    <property type="nucleotide sequence ID" value="NZ_BMUA01000008.1"/>
</dbReference>
<evidence type="ECO:0000313" key="3">
    <source>
        <dbReference type="Proteomes" id="UP001050808"/>
    </source>
</evidence>
<name>A0ABQ3QXE0_9ACTN</name>
<evidence type="ECO:0008006" key="4">
    <source>
        <dbReference type="Google" id="ProtNLM"/>
    </source>
</evidence>
<evidence type="ECO:0000256" key="1">
    <source>
        <dbReference type="SAM" id="MobiDB-lite"/>
    </source>
</evidence>
<comment type="caution">
    <text evidence="2">The sequence shown here is derived from an EMBL/GenBank/DDBJ whole genome shotgun (WGS) entry which is preliminary data.</text>
</comment>
<gene>
    <name evidence="2" type="ORF">Sviol_63360</name>
</gene>
<dbReference type="Proteomes" id="UP001050808">
    <property type="component" value="Unassembled WGS sequence"/>
</dbReference>
<reference evidence="2" key="1">
    <citation type="submission" date="2024-05" db="EMBL/GenBank/DDBJ databases">
        <title>Whole genome shotgun sequence of Streptomyces violascens NBRC 12920.</title>
        <authorList>
            <person name="Komaki H."/>
            <person name="Tamura T."/>
        </authorList>
    </citation>
    <scope>NUCLEOTIDE SEQUENCE</scope>
    <source>
        <strain evidence="2">NBRC 12920</strain>
    </source>
</reference>
<proteinExistence type="predicted"/>
<sequence>MAAQWRQLVDRVMAVPEQIYERWNSADGWDNDNQFGKEFGENGVSWCVIFDWVMYSRAGLASVVPRTDNVSSFTDWAQARGQWSDYPSVGAWVNFGDGAHTEIVVGFDADTVYTKGGNSVKAGSTDAGQGNGVWSHATARRSARVVGYFAPRFPDGVCPPTADPSDPRGGTAVTSWRWSGPAAPSVPSPSPSEEDTMPQPVDLWAYKNKDDEAAARKASGGKSGVPDAYGYLVGTYKNVAAMGATINTLAQALGDVKGIDTPALIAAVQEAIKDAVVDVDVHVTNSTTNTGS</sequence>
<organism evidence="2 3">
    <name type="scientific">Streptomyces violascens</name>
    <dbReference type="NCBI Taxonomy" id="67381"/>
    <lineage>
        <taxon>Bacteria</taxon>
        <taxon>Bacillati</taxon>
        <taxon>Actinomycetota</taxon>
        <taxon>Actinomycetes</taxon>
        <taxon>Kitasatosporales</taxon>
        <taxon>Streptomycetaceae</taxon>
        <taxon>Streptomyces</taxon>
    </lineage>
</organism>
<dbReference type="EMBL" id="BNDY01000017">
    <property type="protein sequence ID" value="GHI41928.1"/>
    <property type="molecule type" value="Genomic_DNA"/>
</dbReference>
<feature type="region of interest" description="Disordered" evidence="1">
    <location>
        <begin position="159"/>
        <end position="197"/>
    </location>
</feature>
<accession>A0ABQ3QXE0</accession>
<protein>
    <recommendedName>
        <fullName evidence="4">Peptidase C51 domain-containing protein</fullName>
    </recommendedName>
</protein>
<keyword evidence="3" id="KW-1185">Reference proteome</keyword>
<evidence type="ECO:0000313" key="2">
    <source>
        <dbReference type="EMBL" id="GHI41928.1"/>
    </source>
</evidence>